<keyword evidence="3 5" id="KW-0378">Hydrolase</keyword>
<dbReference type="InterPro" id="IPR019826">
    <property type="entry name" value="Carboxylesterase_B_AS"/>
</dbReference>
<dbReference type="PANTHER" id="PTHR43918:SF4">
    <property type="entry name" value="CARBOXYLIC ESTER HYDROLASE"/>
    <property type="match status" value="1"/>
</dbReference>
<dbReference type="PANTHER" id="PTHR43918">
    <property type="entry name" value="ACETYLCHOLINESTERASE"/>
    <property type="match status" value="1"/>
</dbReference>
<dbReference type="GO" id="GO:0005615">
    <property type="term" value="C:extracellular space"/>
    <property type="evidence" value="ECO:0007669"/>
    <property type="project" value="TreeGrafter"/>
</dbReference>
<dbReference type="GO" id="GO:0019695">
    <property type="term" value="P:choline metabolic process"/>
    <property type="evidence" value="ECO:0007669"/>
    <property type="project" value="TreeGrafter"/>
</dbReference>
<evidence type="ECO:0000256" key="3">
    <source>
        <dbReference type="ARBA" id="ARBA00022801"/>
    </source>
</evidence>
<dbReference type="InterPro" id="IPR050654">
    <property type="entry name" value="AChE-related_enzymes"/>
</dbReference>
<accession>A0AAV2B8J3</accession>
<dbReference type="SUPFAM" id="SSF53474">
    <property type="entry name" value="alpha/beta-Hydrolases"/>
    <property type="match status" value="1"/>
</dbReference>
<dbReference type="PROSITE" id="PS00122">
    <property type="entry name" value="CARBOXYLESTERASE_B_1"/>
    <property type="match status" value="1"/>
</dbReference>
<comment type="similarity">
    <text evidence="1 5">Belongs to the type-B carboxylesterase/lipase family.</text>
</comment>
<evidence type="ECO:0000259" key="6">
    <source>
        <dbReference type="Pfam" id="PF00135"/>
    </source>
</evidence>
<protein>
    <recommendedName>
        <fullName evidence="5">Carboxylic ester hydrolase</fullName>
        <ecNumber evidence="5">3.1.1.-</ecNumber>
    </recommendedName>
</protein>
<proteinExistence type="inferred from homology"/>
<dbReference type="InterPro" id="IPR029058">
    <property type="entry name" value="AB_hydrolase_fold"/>
</dbReference>
<dbReference type="GO" id="GO:0006581">
    <property type="term" value="P:acetylcholine catabolic process"/>
    <property type="evidence" value="ECO:0007669"/>
    <property type="project" value="TreeGrafter"/>
</dbReference>
<evidence type="ECO:0000256" key="5">
    <source>
        <dbReference type="RuleBase" id="RU361235"/>
    </source>
</evidence>
<dbReference type="EMBL" id="CAXIEN010000286">
    <property type="protein sequence ID" value="CAL1291543.1"/>
    <property type="molecule type" value="Genomic_DNA"/>
</dbReference>
<keyword evidence="2" id="KW-0719">Serine esterase</keyword>
<keyword evidence="4" id="KW-0325">Glycoprotein</keyword>
<dbReference type="EC" id="3.1.1.-" evidence="5"/>
<keyword evidence="8" id="KW-1185">Reference proteome</keyword>
<evidence type="ECO:0000256" key="1">
    <source>
        <dbReference type="ARBA" id="ARBA00005964"/>
    </source>
</evidence>
<dbReference type="InterPro" id="IPR002018">
    <property type="entry name" value="CarbesteraseB"/>
</dbReference>
<dbReference type="Proteomes" id="UP001497382">
    <property type="component" value="Unassembled WGS sequence"/>
</dbReference>
<evidence type="ECO:0000313" key="8">
    <source>
        <dbReference type="Proteomes" id="UP001497382"/>
    </source>
</evidence>
<gene>
    <name evidence="7" type="ORF">LARSCL_LOCUS17145</name>
</gene>
<sequence>MEHRKFLSKAIWDVIHALKWVRNEIEEFGGDKNNITIAGESAGSVTVSLLSITDHAKGLYKRPIMESGSSMWLSMDDYDAVFKRSFAVAQKVGCANESFTLDDHADAIERCMRGIDALTIIKAEGSLNPGAASSFLPRWGDALFPRNPREVTLNGGFQFQELFIGDSGMEGAFKVPTQNPDIFGFFGKEDVSITREQGVELLLKAFSTFQDKDKLVEHYFPSENDDSGTSRQYEYVLANALGDFGITCPTVNYAVVSAQSGINVYYYDFQHRPKNSVWAEWMGITHFDEVDFVFGGPFKKPSNDWPLYGEKFEMKVYTTGDPPTLGHGPRTNSCMFWQPYLDPDDKLTLLQSD</sequence>
<dbReference type="Gene3D" id="3.40.50.1820">
    <property type="entry name" value="alpha/beta hydrolase"/>
    <property type="match status" value="1"/>
</dbReference>
<dbReference type="Pfam" id="PF00135">
    <property type="entry name" value="COesterase"/>
    <property type="match status" value="1"/>
</dbReference>
<dbReference type="GO" id="GO:0005886">
    <property type="term" value="C:plasma membrane"/>
    <property type="evidence" value="ECO:0007669"/>
    <property type="project" value="TreeGrafter"/>
</dbReference>
<organism evidence="7 8">
    <name type="scientific">Larinioides sclopetarius</name>
    <dbReference type="NCBI Taxonomy" id="280406"/>
    <lineage>
        <taxon>Eukaryota</taxon>
        <taxon>Metazoa</taxon>
        <taxon>Ecdysozoa</taxon>
        <taxon>Arthropoda</taxon>
        <taxon>Chelicerata</taxon>
        <taxon>Arachnida</taxon>
        <taxon>Araneae</taxon>
        <taxon>Araneomorphae</taxon>
        <taxon>Entelegynae</taxon>
        <taxon>Araneoidea</taxon>
        <taxon>Araneidae</taxon>
        <taxon>Larinioides</taxon>
    </lineage>
</organism>
<dbReference type="GO" id="GO:0003990">
    <property type="term" value="F:acetylcholinesterase activity"/>
    <property type="evidence" value="ECO:0007669"/>
    <property type="project" value="TreeGrafter"/>
</dbReference>
<evidence type="ECO:0000256" key="2">
    <source>
        <dbReference type="ARBA" id="ARBA00022487"/>
    </source>
</evidence>
<comment type="caution">
    <text evidence="7">The sequence shown here is derived from an EMBL/GenBank/DDBJ whole genome shotgun (WGS) entry which is preliminary data.</text>
</comment>
<feature type="domain" description="Carboxylesterase type B" evidence="6">
    <location>
        <begin position="10"/>
        <end position="303"/>
    </location>
</feature>
<name>A0AAV2B8J3_9ARAC</name>
<evidence type="ECO:0000313" key="7">
    <source>
        <dbReference type="EMBL" id="CAL1291543.1"/>
    </source>
</evidence>
<reference evidence="7 8" key="1">
    <citation type="submission" date="2024-04" db="EMBL/GenBank/DDBJ databases">
        <authorList>
            <person name="Rising A."/>
            <person name="Reimegard J."/>
            <person name="Sonavane S."/>
            <person name="Akerstrom W."/>
            <person name="Nylinder S."/>
            <person name="Hedman E."/>
            <person name="Kallberg Y."/>
        </authorList>
    </citation>
    <scope>NUCLEOTIDE SEQUENCE [LARGE SCALE GENOMIC DNA]</scope>
</reference>
<evidence type="ECO:0000256" key="4">
    <source>
        <dbReference type="ARBA" id="ARBA00023180"/>
    </source>
</evidence>
<dbReference type="AlphaFoldDB" id="A0AAV2B8J3"/>